<evidence type="ECO:0000256" key="1">
    <source>
        <dbReference type="SAM" id="Phobius"/>
    </source>
</evidence>
<keyword evidence="1" id="KW-1133">Transmembrane helix</keyword>
<reference evidence="2" key="1">
    <citation type="journal article" date="2023" name="Mol. Phylogenet. Evol.">
        <title>Genome-scale phylogeny and comparative genomics of the fungal order Sordariales.</title>
        <authorList>
            <person name="Hensen N."/>
            <person name="Bonometti L."/>
            <person name="Westerberg I."/>
            <person name="Brannstrom I.O."/>
            <person name="Guillou S."/>
            <person name="Cros-Aarteil S."/>
            <person name="Calhoun S."/>
            <person name="Haridas S."/>
            <person name="Kuo A."/>
            <person name="Mondo S."/>
            <person name="Pangilinan J."/>
            <person name="Riley R."/>
            <person name="LaButti K."/>
            <person name="Andreopoulos B."/>
            <person name="Lipzen A."/>
            <person name="Chen C."/>
            <person name="Yan M."/>
            <person name="Daum C."/>
            <person name="Ng V."/>
            <person name="Clum A."/>
            <person name="Steindorff A."/>
            <person name="Ohm R.A."/>
            <person name="Martin F."/>
            <person name="Silar P."/>
            <person name="Natvig D.O."/>
            <person name="Lalanne C."/>
            <person name="Gautier V."/>
            <person name="Ament-Velasquez S.L."/>
            <person name="Kruys A."/>
            <person name="Hutchinson M.I."/>
            <person name="Powell A.J."/>
            <person name="Barry K."/>
            <person name="Miller A.N."/>
            <person name="Grigoriev I.V."/>
            <person name="Debuchy R."/>
            <person name="Gladieux P."/>
            <person name="Hiltunen Thoren M."/>
            <person name="Johannesson H."/>
        </authorList>
    </citation>
    <scope>NUCLEOTIDE SEQUENCE</scope>
    <source>
        <strain evidence="2">FGSC 1904</strain>
    </source>
</reference>
<sequence length="121" mass="13654">MDQLFTPYHRYGQRTSLARSMFFVFVVLRCEAAAWVGVWTYLLVGNSADGWDSLDDRLKHRVNDSTDPLNKPSGERVGFVSICASLPLLSRSLSLLFGMFYTSVVKSRGSGTKRVRVSRSR</sequence>
<keyword evidence="3" id="KW-1185">Reference proteome</keyword>
<evidence type="ECO:0000313" key="2">
    <source>
        <dbReference type="EMBL" id="KAK3397459.1"/>
    </source>
</evidence>
<comment type="caution">
    <text evidence="2">The sequence shown here is derived from an EMBL/GenBank/DDBJ whole genome shotgun (WGS) entry which is preliminary data.</text>
</comment>
<evidence type="ECO:0000313" key="3">
    <source>
        <dbReference type="Proteomes" id="UP001281003"/>
    </source>
</evidence>
<gene>
    <name evidence="2" type="ORF">B0T20DRAFT_221066</name>
</gene>
<protein>
    <submittedName>
        <fullName evidence="2">Uncharacterized protein</fullName>
    </submittedName>
</protein>
<name>A0AAE0PCL9_SORBR</name>
<organism evidence="2 3">
    <name type="scientific">Sordaria brevicollis</name>
    <dbReference type="NCBI Taxonomy" id="83679"/>
    <lineage>
        <taxon>Eukaryota</taxon>
        <taxon>Fungi</taxon>
        <taxon>Dikarya</taxon>
        <taxon>Ascomycota</taxon>
        <taxon>Pezizomycotina</taxon>
        <taxon>Sordariomycetes</taxon>
        <taxon>Sordariomycetidae</taxon>
        <taxon>Sordariales</taxon>
        <taxon>Sordariaceae</taxon>
        <taxon>Sordaria</taxon>
    </lineage>
</organism>
<keyword evidence="1" id="KW-0812">Transmembrane</keyword>
<proteinExistence type="predicted"/>
<feature type="transmembrane region" description="Helical" evidence="1">
    <location>
        <begin position="21"/>
        <end position="44"/>
    </location>
</feature>
<feature type="transmembrane region" description="Helical" evidence="1">
    <location>
        <begin position="77"/>
        <end position="104"/>
    </location>
</feature>
<dbReference type="AlphaFoldDB" id="A0AAE0PCL9"/>
<reference evidence="2" key="2">
    <citation type="submission" date="2023-07" db="EMBL/GenBank/DDBJ databases">
        <authorList>
            <consortium name="Lawrence Berkeley National Laboratory"/>
            <person name="Haridas S."/>
            <person name="Hensen N."/>
            <person name="Bonometti L."/>
            <person name="Westerberg I."/>
            <person name="Brannstrom I.O."/>
            <person name="Guillou S."/>
            <person name="Cros-Aarteil S."/>
            <person name="Calhoun S."/>
            <person name="Kuo A."/>
            <person name="Mondo S."/>
            <person name="Pangilinan J."/>
            <person name="Riley R."/>
            <person name="LaButti K."/>
            <person name="Andreopoulos B."/>
            <person name="Lipzen A."/>
            <person name="Chen C."/>
            <person name="Yanf M."/>
            <person name="Daum C."/>
            <person name="Ng V."/>
            <person name="Clum A."/>
            <person name="Steindorff A."/>
            <person name="Ohm R."/>
            <person name="Martin F."/>
            <person name="Silar P."/>
            <person name="Natvig D."/>
            <person name="Lalanne C."/>
            <person name="Gautier V."/>
            <person name="Ament-velasquez S.L."/>
            <person name="Kruys A."/>
            <person name="Hutchinson M.I."/>
            <person name="Powell A.J."/>
            <person name="Barry K."/>
            <person name="Miller A.N."/>
            <person name="Grigoriev I.V."/>
            <person name="Debuchy R."/>
            <person name="Gladieux P."/>
            <person name="Thoren M.H."/>
            <person name="Johannesson H."/>
        </authorList>
    </citation>
    <scope>NUCLEOTIDE SEQUENCE</scope>
    <source>
        <strain evidence="2">FGSC 1904</strain>
    </source>
</reference>
<keyword evidence="1" id="KW-0472">Membrane</keyword>
<dbReference type="Proteomes" id="UP001281003">
    <property type="component" value="Unassembled WGS sequence"/>
</dbReference>
<accession>A0AAE0PCL9</accession>
<dbReference type="EMBL" id="JAUTDP010000007">
    <property type="protein sequence ID" value="KAK3397459.1"/>
    <property type="molecule type" value="Genomic_DNA"/>
</dbReference>